<keyword evidence="5" id="KW-0804">Transcription</keyword>
<keyword evidence="4" id="KW-0238">DNA-binding</keyword>
<dbReference type="GO" id="GO:0009410">
    <property type="term" value="P:response to xenobiotic stimulus"/>
    <property type="evidence" value="ECO:0007669"/>
    <property type="project" value="TreeGrafter"/>
</dbReference>
<dbReference type="RefSeq" id="XP_025404098.1">
    <property type="nucleotide sequence ID" value="XM_025548721.1"/>
</dbReference>
<proteinExistence type="predicted"/>
<dbReference type="GO" id="GO:0003677">
    <property type="term" value="F:DNA binding"/>
    <property type="evidence" value="ECO:0007669"/>
    <property type="project" value="UniProtKB-KW"/>
</dbReference>
<dbReference type="GO" id="GO:0003700">
    <property type="term" value="F:DNA-binding transcription factor activity"/>
    <property type="evidence" value="ECO:0007669"/>
    <property type="project" value="TreeGrafter"/>
</dbReference>
<evidence type="ECO:0000256" key="4">
    <source>
        <dbReference type="ARBA" id="ARBA00023125"/>
    </source>
</evidence>
<organism evidence="7 8">
    <name type="scientific">Aspergillus heteromorphus CBS 117.55</name>
    <dbReference type="NCBI Taxonomy" id="1448321"/>
    <lineage>
        <taxon>Eukaryota</taxon>
        <taxon>Fungi</taxon>
        <taxon>Dikarya</taxon>
        <taxon>Ascomycota</taxon>
        <taxon>Pezizomycotina</taxon>
        <taxon>Eurotiomycetes</taxon>
        <taxon>Eurotiomycetidae</taxon>
        <taxon>Eurotiales</taxon>
        <taxon>Aspergillaceae</taxon>
        <taxon>Aspergillus</taxon>
        <taxon>Aspergillus subgen. Circumdati</taxon>
    </lineage>
</organism>
<dbReference type="CDD" id="cd12148">
    <property type="entry name" value="fungal_TF_MHR"/>
    <property type="match status" value="1"/>
</dbReference>
<dbReference type="EMBL" id="MSFL01000001">
    <property type="protein sequence ID" value="PWY92359.1"/>
    <property type="molecule type" value="Genomic_DNA"/>
</dbReference>
<dbReference type="STRING" id="1448321.A0A317X118"/>
<sequence length="261" mass="29493">MIDRAVAHVITTKPPLSDPSHGALLGLCALTCQFTGYVISLLSNLEISARVALEYSTKLESPTVHHVAWVIWVIYLRQVRSPHATWLASCTLMHMVGTVSLHVEPSSQARFPACDAHYGPEQRRRIYAVAQQLHMWIAYEYGHPRVELHGATCTLPKDFWSAEQLAIWQISDALDPKNHLDATALERLLLQTVGLSLESTVLQLMRCNIGLSIYRRLHAIGRIVSHSVFDKVLRLIDESFDLATTLVDERTPWWHVMTVPF</sequence>
<keyword evidence="2" id="KW-0862">Zinc</keyword>
<evidence type="ECO:0000256" key="1">
    <source>
        <dbReference type="ARBA" id="ARBA00022723"/>
    </source>
</evidence>
<evidence type="ECO:0000256" key="3">
    <source>
        <dbReference type="ARBA" id="ARBA00023015"/>
    </source>
</evidence>
<dbReference type="PANTHER" id="PTHR31779">
    <property type="entry name" value="2-NITROPROPANE DIOXYGENASE FAMILY, PUTATIVE (AFU_ORTHOLOGUE AFUA_2G17430)-RELATED"/>
    <property type="match status" value="1"/>
</dbReference>
<keyword evidence="8" id="KW-1185">Reference proteome</keyword>
<dbReference type="Proteomes" id="UP000247233">
    <property type="component" value="Unassembled WGS sequence"/>
</dbReference>
<dbReference type="OrthoDB" id="4064873at2759"/>
<dbReference type="GO" id="GO:0046872">
    <property type="term" value="F:metal ion binding"/>
    <property type="evidence" value="ECO:0007669"/>
    <property type="project" value="UniProtKB-KW"/>
</dbReference>
<evidence type="ECO:0000256" key="5">
    <source>
        <dbReference type="ARBA" id="ARBA00023163"/>
    </source>
</evidence>
<keyword evidence="3" id="KW-0805">Transcription regulation</keyword>
<evidence type="ECO:0000256" key="6">
    <source>
        <dbReference type="ARBA" id="ARBA00023242"/>
    </source>
</evidence>
<dbReference type="InterPro" id="IPR052478">
    <property type="entry name" value="Metabolite_Synth_Reg"/>
</dbReference>
<name>A0A317X118_9EURO</name>
<keyword evidence="6" id="KW-0539">Nucleus</keyword>
<evidence type="ECO:0000313" key="7">
    <source>
        <dbReference type="EMBL" id="PWY92359.1"/>
    </source>
</evidence>
<comment type="caution">
    <text evidence="7">The sequence shown here is derived from an EMBL/GenBank/DDBJ whole genome shotgun (WGS) entry which is preliminary data.</text>
</comment>
<reference evidence="7 8" key="1">
    <citation type="submission" date="2016-12" db="EMBL/GenBank/DDBJ databases">
        <title>The genomes of Aspergillus section Nigri reveals drivers in fungal speciation.</title>
        <authorList>
            <consortium name="DOE Joint Genome Institute"/>
            <person name="Vesth T.C."/>
            <person name="Nybo J."/>
            <person name="Theobald S."/>
            <person name="Brandl J."/>
            <person name="Frisvad J.C."/>
            <person name="Nielsen K.F."/>
            <person name="Lyhne E.K."/>
            <person name="Kogle M.E."/>
            <person name="Kuo A."/>
            <person name="Riley R."/>
            <person name="Clum A."/>
            <person name="Nolan M."/>
            <person name="Lipzen A."/>
            <person name="Salamov A."/>
            <person name="Henrissat B."/>
            <person name="Wiebenga A."/>
            <person name="De Vries R.P."/>
            <person name="Grigoriev I.V."/>
            <person name="Mortensen U.H."/>
            <person name="Andersen M.R."/>
            <person name="Baker S.E."/>
        </authorList>
    </citation>
    <scope>NUCLEOTIDE SEQUENCE [LARGE SCALE GENOMIC DNA]</scope>
    <source>
        <strain evidence="7 8">CBS 117.55</strain>
    </source>
</reference>
<accession>A0A317X118</accession>
<keyword evidence="1" id="KW-0479">Metal-binding</keyword>
<gene>
    <name evidence="7" type="ORF">BO70DRAFT_7844</name>
</gene>
<protein>
    <recommendedName>
        <fullName evidence="9">Transcription factor domain-containing protein</fullName>
    </recommendedName>
</protein>
<dbReference type="PANTHER" id="PTHR31779:SF5">
    <property type="entry name" value="ZN(II)2CYS6 TRANSCRIPTION FACTOR (EUROFUNG)"/>
    <property type="match status" value="1"/>
</dbReference>
<evidence type="ECO:0000313" key="8">
    <source>
        <dbReference type="Proteomes" id="UP000247233"/>
    </source>
</evidence>
<dbReference type="VEuPathDB" id="FungiDB:BO70DRAFT_7844"/>
<dbReference type="GeneID" id="37070958"/>
<evidence type="ECO:0008006" key="9">
    <source>
        <dbReference type="Google" id="ProtNLM"/>
    </source>
</evidence>
<evidence type="ECO:0000256" key="2">
    <source>
        <dbReference type="ARBA" id="ARBA00022833"/>
    </source>
</evidence>
<dbReference type="AlphaFoldDB" id="A0A317X118"/>